<keyword evidence="1 4" id="KW-0349">Heme</keyword>
<dbReference type="PROSITE" id="PS51257">
    <property type="entry name" value="PROKAR_LIPOPROTEIN"/>
    <property type="match status" value="1"/>
</dbReference>
<feature type="domain" description="Cytochrome c" evidence="5">
    <location>
        <begin position="53"/>
        <end position="160"/>
    </location>
</feature>
<evidence type="ECO:0000256" key="2">
    <source>
        <dbReference type="ARBA" id="ARBA00022723"/>
    </source>
</evidence>
<dbReference type="InterPro" id="IPR009056">
    <property type="entry name" value="Cyt_c-like_dom"/>
</dbReference>
<dbReference type="Gene3D" id="1.10.760.10">
    <property type="entry name" value="Cytochrome c-like domain"/>
    <property type="match status" value="1"/>
</dbReference>
<keyword evidence="2 4" id="KW-0479">Metal-binding</keyword>
<keyword evidence="7" id="KW-1185">Reference proteome</keyword>
<dbReference type="PROSITE" id="PS51007">
    <property type="entry name" value="CYTC"/>
    <property type="match status" value="1"/>
</dbReference>
<proteinExistence type="predicted"/>
<evidence type="ECO:0000313" key="6">
    <source>
        <dbReference type="EMBL" id="BDI06746.1"/>
    </source>
</evidence>
<keyword evidence="3 4" id="KW-0408">Iron</keyword>
<protein>
    <recommendedName>
        <fullName evidence="5">Cytochrome c domain-containing protein</fullName>
    </recommendedName>
</protein>
<dbReference type="EMBL" id="AP025730">
    <property type="protein sequence ID" value="BDI06746.1"/>
    <property type="molecule type" value="Genomic_DNA"/>
</dbReference>
<dbReference type="Proteomes" id="UP001057498">
    <property type="component" value="Chromosome"/>
</dbReference>
<evidence type="ECO:0000259" key="5">
    <source>
        <dbReference type="PROSITE" id="PS51007"/>
    </source>
</evidence>
<evidence type="ECO:0000313" key="7">
    <source>
        <dbReference type="Proteomes" id="UP001057498"/>
    </source>
</evidence>
<evidence type="ECO:0000256" key="3">
    <source>
        <dbReference type="ARBA" id="ARBA00023004"/>
    </source>
</evidence>
<evidence type="ECO:0000256" key="4">
    <source>
        <dbReference type="PROSITE-ProRule" id="PRU00433"/>
    </source>
</evidence>
<accession>A0ABM7YQB9</accession>
<name>A0ABM7YQB9_9BURK</name>
<sequence>MMSKQMHPSRATRWPGVGAAALLLAGLGLAGCAVEVQNTRAAQELAKQSELPGSVYTGWRVYQDRCAACHGADASGSTKAPDLRQRVRDLGAHRFVGLVLTRYDWNQVESLGNGNNRGGDAMVDDVLQRRRGALVMPAWQGEPQVQAHITDLYAYLSARAEGTQGPGRPAR</sequence>
<evidence type="ECO:0000256" key="1">
    <source>
        <dbReference type="ARBA" id="ARBA00022617"/>
    </source>
</evidence>
<organism evidence="6 7">
    <name type="scientific">Sphaerotilus microaerophilus</name>
    <dbReference type="NCBI Taxonomy" id="2914710"/>
    <lineage>
        <taxon>Bacteria</taxon>
        <taxon>Pseudomonadati</taxon>
        <taxon>Pseudomonadota</taxon>
        <taxon>Betaproteobacteria</taxon>
        <taxon>Burkholderiales</taxon>
        <taxon>Sphaerotilaceae</taxon>
        <taxon>Sphaerotilus</taxon>
    </lineage>
</organism>
<dbReference type="InterPro" id="IPR036909">
    <property type="entry name" value="Cyt_c-like_dom_sf"/>
</dbReference>
<dbReference type="SUPFAM" id="SSF46626">
    <property type="entry name" value="Cytochrome c"/>
    <property type="match status" value="1"/>
</dbReference>
<reference evidence="6" key="1">
    <citation type="submission" date="2022-04" db="EMBL/GenBank/DDBJ databases">
        <title>Whole genome sequence of Sphaerotilus sp. FB-5.</title>
        <authorList>
            <person name="Takeda M."/>
            <person name="Narihara S."/>
            <person name="Akimoto M."/>
            <person name="Akimoto R."/>
            <person name="Nishiyashiki S."/>
            <person name="Murakami T."/>
        </authorList>
    </citation>
    <scope>NUCLEOTIDE SEQUENCE</scope>
    <source>
        <strain evidence="6">FB-5</strain>
    </source>
</reference>
<dbReference type="Pfam" id="PF13442">
    <property type="entry name" value="Cytochrome_CBB3"/>
    <property type="match status" value="1"/>
</dbReference>
<gene>
    <name evidence="6" type="ORF">CATMQ487_37160</name>
</gene>